<keyword evidence="3 5" id="KW-0238">DNA-binding</keyword>
<dbReference type="InterPro" id="IPR001647">
    <property type="entry name" value="HTH_TetR"/>
</dbReference>
<gene>
    <name evidence="7" type="ORF">ACFPFO_19580</name>
</gene>
<dbReference type="PRINTS" id="PR00455">
    <property type="entry name" value="HTHTETR"/>
</dbReference>
<proteinExistence type="predicted"/>
<evidence type="ECO:0000256" key="5">
    <source>
        <dbReference type="PROSITE-ProRule" id="PRU00335"/>
    </source>
</evidence>
<dbReference type="Pfam" id="PF13977">
    <property type="entry name" value="TetR_C_6"/>
    <property type="match status" value="1"/>
</dbReference>
<keyword evidence="2" id="KW-0805">Transcription regulation</keyword>
<feature type="domain" description="HTH tetR-type" evidence="6">
    <location>
        <begin position="15"/>
        <end position="75"/>
    </location>
</feature>
<dbReference type="InterPro" id="IPR036271">
    <property type="entry name" value="Tet_transcr_reg_TetR-rel_C_sf"/>
</dbReference>
<evidence type="ECO:0000313" key="8">
    <source>
        <dbReference type="Proteomes" id="UP001595925"/>
    </source>
</evidence>
<accession>A0ABD5QJL1</accession>
<feature type="DNA-binding region" description="H-T-H motif" evidence="5">
    <location>
        <begin position="38"/>
        <end position="57"/>
    </location>
</feature>
<evidence type="ECO:0000256" key="3">
    <source>
        <dbReference type="ARBA" id="ARBA00023125"/>
    </source>
</evidence>
<dbReference type="RefSeq" id="WP_224827631.1">
    <property type="nucleotide sequence ID" value="NZ_JAIVEF010000002.1"/>
</dbReference>
<dbReference type="SUPFAM" id="SSF46689">
    <property type="entry name" value="Homeodomain-like"/>
    <property type="match status" value="1"/>
</dbReference>
<dbReference type="PROSITE" id="PS50977">
    <property type="entry name" value="HTH_TETR_2"/>
    <property type="match status" value="1"/>
</dbReference>
<reference evidence="7 8" key="1">
    <citation type="journal article" date="2019" name="Int. J. Syst. Evol. Microbiol.">
        <title>The Global Catalogue of Microorganisms (GCM) 10K type strain sequencing project: providing services to taxonomists for standard genome sequencing and annotation.</title>
        <authorList>
            <consortium name="The Broad Institute Genomics Platform"/>
            <consortium name="The Broad Institute Genome Sequencing Center for Infectious Disease"/>
            <person name="Wu L."/>
            <person name="Ma J."/>
        </authorList>
    </citation>
    <scope>NUCLEOTIDE SEQUENCE [LARGE SCALE GENOMIC DNA]</scope>
    <source>
        <strain evidence="7 8">CGMCC 1.15824</strain>
    </source>
</reference>
<evidence type="ECO:0000256" key="1">
    <source>
        <dbReference type="ARBA" id="ARBA00022491"/>
    </source>
</evidence>
<keyword evidence="4" id="KW-0804">Transcription</keyword>
<name>A0ABD5QJL1_9EURY</name>
<dbReference type="PANTHER" id="PTHR30055:SF234">
    <property type="entry name" value="HTH-TYPE TRANSCRIPTIONAL REGULATOR BETI"/>
    <property type="match status" value="1"/>
</dbReference>
<protein>
    <submittedName>
        <fullName evidence="7">TetR/AcrR family transcriptional regulator</fullName>
    </submittedName>
</protein>
<keyword evidence="8" id="KW-1185">Reference proteome</keyword>
<dbReference type="PANTHER" id="PTHR30055">
    <property type="entry name" value="HTH-TYPE TRANSCRIPTIONAL REGULATOR RUTR"/>
    <property type="match status" value="1"/>
</dbReference>
<evidence type="ECO:0000313" key="7">
    <source>
        <dbReference type="EMBL" id="MFC4989923.1"/>
    </source>
</evidence>
<organism evidence="7 8">
    <name type="scientific">Saliphagus infecundisoli</name>
    <dbReference type="NCBI Taxonomy" id="1849069"/>
    <lineage>
        <taxon>Archaea</taxon>
        <taxon>Methanobacteriati</taxon>
        <taxon>Methanobacteriota</taxon>
        <taxon>Stenosarchaea group</taxon>
        <taxon>Halobacteria</taxon>
        <taxon>Halobacteriales</taxon>
        <taxon>Natrialbaceae</taxon>
        <taxon>Saliphagus</taxon>
    </lineage>
</organism>
<comment type="caution">
    <text evidence="7">The sequence shown here is derived from an EMBL/GenBank/DDBJ whole genome shotgun (WGS) entry which is preliminary data.</text>
</comment>
<evidence type="ECO:0000256" key="4">
    <source>
        <dbReference type="ARBA" id="ARBA00023163"/>
    </source>
</evidence>
<dbReference type="AlphaFoldDB" id="A0ABD5QJL1"/>
<dbReference type="SUPFAM" id="SSF48498">
    <property type="entry name" value="Tetracyclin repressor-like, C-terminal domain"/>
    <property type="match status" value="1"/>
</dbReference>
<evidence type="ECO:0000259" key="6">
    <source>
        <dbReference type="PROSITE" id="PS50977"/>
    </source>
</evidence>
<dbReference type="InterPro" id="IPR009057">
    <property type="entry name" value="Homeodomain-like_sf"/>
</dbReference>
<dbReference type="Proteomes" id="UP001595925">
    <property type="component" value="Unassembled WGS sequence"/>
</dbReference>
<evidence type="ECO:0000256" key="2">
    <source>
        <dbReference type="ARBA" id="ARBA00023015"/>
    </source>
</evidence>
<sequence length="206" mass="23132">MNGSSTDPAEGSEQPDAREEIMRATYHILCAEGYAGLTMRAIATEAGTSKSLIHYHYDTKDDLLLAFLDRFIDRLDKFLAEIQAETDDHEARLVAFLDRFVVDPDEDERQSFWRALLELRLRAAHDEEFRDQLEANNEAIREALTEIIAEGIDDGAFREVDSRATADLILDALEGARTRQATLGTDDAPLGTHESVREHVVSDLLV</sequence>
<dbReference type="InterPro" id="IPR050109">
    <property type="entry name" value="HTH-type_TetR-like_transc_reg"/>
</dbReference>
<dbReference type="InterPro" id="IPR039538">
    <property type="entry name" value="BetI_C"/>
</dbReference>
<dbReference type="Gene3D" id="1.10.357.10">
    <property type="entry name" value="Tetracycline Repressor, domain 2"/>
    <property type="match status" value="1"/>
</dbReference>
<keyword evidence="1" id="KW-0678">Repressor</keyword>
<dbReference type="GO" id="GO:0003677">
    <property type="term" value="F:DNA binding"/>
    <property type="evidence" value="ECO:0007669"/>
    <property type="project" value="UniProtKB-UniRule"/>
</dbReference>
<dbReference type="EMBL" id="JBHSJG010000056">
    <property type="protein sequence ID" value="MFC4989923.1"/>
    <property type="molecule type" value="Genomic_DNA"/>
</dbReference>
<dbReference type="Pfam" id="PF00440">
    <property type="entry name" value="TetR_N"/>
    <property type="match status" value="1"/>
</dbReference>